<reference evidence="1" key="1">
    <citation type="submission" date="2018-05" db="EMBL/GenBank/DDBJ databases">
        <authorList>
            <person name="Lanie J.A."/>
            <person name="Ng W.-L."/>
            <person name="Kazmierczak K.M."/>
            <person name="Andrzejewski T.M."/>
            <person name="Davidsen T.M."/>
            <person name="Wayne K.J."/>
            <person name="Tettelin H."/>
            <person name="Glass J.I."/>
            <person name="Rusch D."/>
            <person name="Podicherti R."/>
            <person name="Tsui H.-C.T."/>
            <person name="Winkler M.E."/>
        </authorList>
    </citation>
    <scope>NUCLEOTIDE SEQUENCE</scope>
</reference>
<protein>
    <submittedName>
        <fullName evidence="1">Uncharacterized protein</fullName>
    </submittedName>
</protein>
<evidence type="ECO:0000313" key="1">
    <source>
        <dbReference type="EMBL" id="SVC50046.1"/>
    </source>
</evidence>
<proteinExistence type="predicted"/>
<dbReference type="AlphaFoldDB" id="A0A382MMS5"/>
<dbReference type="EMBL" id="UINC01094641">
    <property type="protein sequence ID" value="SVC50046.1"/>
    <property type="molecule type" value="Genomic_DNA"/>
</dbReference>
<gene>
    <name evidence="1" type="ORF">METZ01_LOCUS302900</name>
</gene>
<sequence>MFHIRLVGVSGRLAIVAILIACSGVPVLGDLMVVGGDNKVAFDGPNIVFEAPGRDVVSLIDIGADPANPKIIANLPLMNSVFGPPTNLAITPDESLALVANAMN</sequence>
<accession>A0A382MMS5</accession>
<feature type="non-terminal residue" evidence="1">
    <location>
        <position position="104"/>
    </location>
</feature>
<organism evidence="1">
    <name type="scientific">marine metagenome</name>
    <dbReference type="NCBI Taxonomy" id="408172"/>
    <lineage>
        <taxon>unclassified sequences</taxon>
        <taxon>metagenomes</taxon>
        <taxon>ecological metagenomes</taxon>
    </lineage>
</organism>
<name>A0A382MMS5_9ZZZZ</name>